<dbReference type="OrthoDB" id="3633556at2759"/>
<dbReference type="SUPFAM" id="SSF57850">
    <property type="entry name" value="RING/U-box"/>
    <property type="match status" value="1"/>
</dbReference>
<dbReference type="Gene3D" id="3.30.40.10">
    <property type="entry name" value="Zinc/RING finger domain, C3HC4 (zinc finger)"/>
    <property type="match status" value="1"/>
</dbReference>
<evidence type="ECO:0000259" key="5">
    <source>
        <dbReference type="PROSITE" id="PS50075"/>
    </source>
</evidence>
<dbReference type="Gene3D" id="1.10.1200.10">
    <property type="entry name" value="ACP-like"/>
    <property type="match status" value="1"/>
</dbReference>
<feature type="transmembrane region" description="Helical" evidence="4">
    <location>
        <begin position="851"/>
        <end position="875"/>
    </location>
</feature>
<dbReference type="GO" id="GO:0006631">
    <property type="term" value="P:fatty acid metabolic process"/>
    <property type="evidence" value="ECO:0007669"/>
    <property type="project" value="TreeGrafter"/>
</dbReference>
<dbReference type="STRING" id="68775.A0A5C3M352"/>
<keyword evidence="4" id="KW-0812">Transmembrane</keyword>
<keyword evidence="3" id="KW-0479">Metal-binding</keyword>
<feature type="domain" description="Carrier" evidence="5">
    <location>
        <begin position="679"/>
        <end position="756"/>
    </location>
</feature>
<keyword evidence="1" id="KW-0596">Phosphopantetheine</keyword>
<dbReference type="PROSITE" id="PS50089">
    <property type="entry name" value="ZF_RING_2"/>
    <property type="match status" value="1"/>
</dbReference>
<evidence type="ECO:0000256" key="4">
    <source>
        <dbReference type="SAM" id="Phobius"/>
    </source>
</evidence>
<accession>A0A5C3M352</accession>
<dbReference type="Proteomes" id="UP000308652">
    <property type="component" value="Unassembled WGS sequence"/>
</dbReference>
<dbReference type="Pfam" id="PF00550">
    <property type="entry name" value="PP-binding"/>
    <property type="match status" value="1"/>
</dbReference>
<dbReference type="EMBL" id="ML213598">
    <property type="protein sequence ID" value="TFK39680.1"/>
    <property type="molecule type" value="Genomic_DNA"/>
</dbReference>
<reference evidence="7 8" key="1">
    <citation type="journal article" date="2019" name="Nat. Ecol. Evol.">
        <title>Megaphylogeny resolves global patterns of mushroom evolution.</title>
        <authorList>
            <person name="Varga T."/>
            <person name="Krizsan K."/>
            <person name="Foldi C."/>
            <person name="Dima B."/>
            <person name="Sanchez-Garcia M."/>
            <person name="Sanchez-Ramirez S."/>
            <person name="Szollosi G.J."/>
            <person name="Szarkandi J.G."/>
            <person name="Papp V."/>
            <person name="Albert L."/>
            <person name="Andreopoulos W."/>
            <person name="Angelini C."/>
            <person name="Antonin V."/>
            <person name="Barry K.W."/>
            <person name="Bougher N.L."/>
            <person name="Buchanan P."/>
            <person name="Buyck B."/>
            <person name="Bense V."/>
            <person name="Catcheside P."/>
            <person name="Chovatia M."/>
            <person name="Cooper J."/>
            <person name="Damon W."/>
            <person name="Desjardin D."/>
            <person name="Finy P."/>
            <person name="Geml J."/>
            <person name="Haridas S."/>
            <person name="Hughes K."/>
            <person name="Justo A."/>
            <person name="Karasinski D."/>
            <person name="Kautmanova I."/>
            <person name="Kiss B."/>
            <person name="Kocsube S."/>
            <person name="Kotiranta H."/>
            <person name="LaButti K.M."/>
            <person name="Lechner B.E."/>
            <person name="Liimatainen K."/>
            <person name="Lipzen A."/>
            <person name="Lukacs Z."/>
            <person name="Mihaltcheva S."/>
            <person name="Morgado L.N."/>
            <person name="Niskanen T."/>
            <person name="Noordeloos M.E."/>
            <person name="Ohm R.A."/>
            <person name="Ortiz-Santana B."/>
            <person name="Ovrebo C."/>
            <person name="Racz N."/>
            <person name="Riley R."/>
            <person name="Savchenko A."/>
            <person name="Shiryaev A."/>
            <person name="Soop K."/>
            <person name="Spirin V."/>
            <person name="Szebenyi C."/>
            <person name="Tomsovsky M."/>
            <person name="Tulloss R.E."/>
            <person name="Uehling J."/>
            <person name="Grigoriev I.V."/>
            <person name="Vagvolgyi C."/>
            <person name="Papp T."/>
            <person name="Martin F.M."/>
            <person name="Miettinen O."/>
            <person name="Hibbett D.S."/>
            <person name="Nagy L.G."/>
        </authorList>
    </citation>
    <scope>NUCLEOTIDE SEQUENCE [LARGE SCALE GENOMIC DNA]</scope>
    <source>
        <strain evidence="7 8">CBS 166.37</strain>
    </source>
</reference>
<dbReference type="PANTHER" id="PTHR43201:SF10">
    <property type="entry name" value="CARRIER DOMAIN-CONTAINING PROTEIN"/>
    <property type="match status" value="1"/>
</dbReference>
<dbReference type="InterPro" id="IPR011004">
    <property type="entry name" value="Trimer_LpxA-like_sf"/>
</dbReference>
<evidence type="ECO:0000256" key="3">
    <source>
        <dbReference type="PROSITE-ProRule" id="PRU00175"/>
    </source>
</evidence>
<dbReference type="InterPro" id="IPR009081">
    <property type="entry name" value="PP-bd_ACP"/>
</dbReference>
<dbReference type="InterPro" id="IPR000873">
    <property type="entry name" value="AMP-dep_synth/lig_dom"/>
</dbReference>
<dbReference type="InterPro" id="IPR042099">
    <property type="entry name" value="ANL_N_sf"/>
</dbReference>
<evidence type="ECO:0000313" key="7">
    <source>
        <dbReference type="EMBL" id="TFK39680.1"/>
    </source>
</evidence>
<dbReference type="Gene3D" id="3.30.300.30">
    <property type="match status" value="2"/>
</dbReference>
<sequence>MPIPLSFLRGFSELPDELSLGEFIAQQLAEARTVNNLLDCLCSNSRPAIFSTDASRPPLHHHELRSFVSSFQLPRSASNDALGPNDRVMLMVPTGPENAVALLALSCYHTCAPVSASCTAAELKDDALRLRVKAVVTTEDAGQRLELNKLQEELGCEIIFIQPRSSGPSGLFDMSLMGGLPAETPHTRSTPHALTDYSLVLHTSGTSGRKKVVPYTLQTLLVGTWSVVDSWTLQPDDVNLNMMPLFHVGGIVRNLMAPVLSGGSAVMCPGFDAAGFWSLAQQFNATWYYAAPTIHHAILSAQPDDLNVSNNLKLRMICNAAGGLLPSLAEELKRTFGAVILPSYGMTECMPIATPPIDYQLDRPGCSGQACGPHLSIRNPNDLELQLPVGTTGAVCVRGLPTFDGYEISPDRNVPLDTSSFSSEGWFDSGDIGYLDVDRYLYITGRSKEIINKGGEVISPFEVEEAITTAAKLYVKNVLAFAVDHVVLQEAIGVVVVPVAGKPRVGLQQLHGLLNNHLHASKWPFVIVYMEDLPKNSAGKPLRIKLSKRLGLGQFAESTSLLDRHFEAVAPDCRTSLSDSIQCSKVSADLHAVESALASVSGVKTVASHSRHGSVEAYISTDGQLKLDVHEMKEHMSRILPGYCIPEPLHIFTQSLPKTDDGEVDFNRMEEEVAQRNSLTMSPRELLLRNIVADLLVIEPASVTLSSDFFLLGGNSLLLGRLSYLIRKQIGVSINVATLFTSSTISGIASLVESEYVRSQPHGFDEKKIQGSAATSVTAFTLPYDDNISIKGSSSKHSRPRGQTHPLCLIIQAFPLILFYPLKTALTWSMLLFSLAYLAQYIDGTFKQRMAALVLAIIIARLCARVICPIAAILFKWIVIGRYKPGTYRMWSVYYLRWWIVNQSLRIAGRGIFSMHPSLEILYYRLLGAKIGKDVHIDKYARLSEHDLLTIRDGCRIDTSLVRGFCVERDGYFRLDNIVIGSDAVLNTYTMISPGANIPGGTVYGPHASSHDSPSPDSYAAYNRTLLLEPHWLLKVFVAWPAIALVSILSYIPWFVAIWLMIDQTIVPRNGLNAVESVIKWFAAPRRVLFHALSRVVRALFTPLLQLILGIIVKRAFGLNTESSTKQMSQLSLLRRYINATLLSQEILQHAFSILGTHYEVVSAAYRAMGAKIGKHVYWPGTGIYCLDPELLEVGDDVVFGSRSELFTTDGLGSGRITIGNGAMIADRVVLLPGTRVGSRAVMGSGTLGKRDTFYPVGSTWLGNENGEALCFNPGSKETNISDTLTPFGRAFYKREVDYFVYPYLLILTINTFIAALSAAYWSISAVSSAQILYYTYTHMQRRLFQPSWYRLGILYGLIALCFVIVLNIQAVLALLWVIFTKWLVIGRRVEGRCDWDKSTYCQRWQLHLVLSRFLSKGYGNGGVLGPLTGSAYIVWYLRALGAKIGNNCSIFAGGRTGLMTEPDLVELGDNVNLDDCSVVAHINTRGNFSLNKLKIGNGCALRSGSRLLSGASMEDNSMLSEHALLTSGEVAEAGKIYIGWPAKRLEGPIHTGSPLRPRNNPSSSSNLICPICHNFPEDSSVTACGHLLCTSYITRTLALRKKCPVCQKSSLPSNVTKVQPELVRHT</sequence>
<dbReference type="Pfam" id="PF00501">
    <property type="entry name" value="AMP-binding"/>
    <property type="match status" value="1"/>
</dbReference>
<organism evidence="7 8">
    <name type="scientific">Crucibulum laeve</name>
    <dbReference type="NCBI Taxonomy" id="68775"/>
    <lineage>
        <taxon>Eukaryota</taxon>
        <taxon>Fungi</taxon>
        <taxon>Dikarya</taxon>
        <taxon>Basidiomycota</taxon>
        <taxon>Agaricomycotina</taxon>
        <taxon>Agaricomycetes</taxon>
        <taxon>Agaricomycetidae</taxon>
        <taxon>Agaricales</taxon>
        <taxon>Agaricineae</taxon>
        <taxon>Nidulariaceae</taxon>
        <taxon>Crucibulum</taxon>
    </lineage>
</organism>
<keyword evidence="8" id="KW-1185">Reference proteome</keyword>
<name>A0A5C3M352_9AGAR</name>
<feature type="transmembrane region" description="Helical" evidence="4">
    <location>
        <begin position="1354"/>
        <end position="1380"/>
    </location>
</feature>
<dbReference type="InterPro" id="IPR013083">
    <property type="entry name" value="Znf_RING/FYVE/PHD"/>
</dbReference>
<keyword evidence="2" id="KW-0597">Phosphoprotein</keyword>
<dbReference type="SMART" id="SM00823">
    <property type="entry name" value="PKS_PP"/>
    <property type="match status" value="1"/>
</dbReference>
<dbReference type="GO" id="GO:0031956">
    <property type="term" value="F:medium-chain fatty acid-CoA ligase activity"/>
    <property type="evidence" value="ECO:0007669"/>
    <property type="project" value="TreeGrafter"/>
</dbReference>
<evidence type="ECO:0000313" key="8">
    <source>
        <dbReference type="Proteomes" id="UP000308652"/>
    </source>
</evidence>
<keyword evidence="4" id="KW-0472">Membrane</keyword>
<evidence type="ECO:0000256" key="2">
    <source>
        <dbReference type="ARBA" id="ARBA00022553"/>
    </source>
</evidence>
<gene>
    <name evidence="7" type="ORF">BDQ12DRAFT_506286</name>
</gene>
<evidence type="ECO:0000256" key="1">
    <source>
        <dbReference type="ARBA" id="ARBA00022450"/>
    </source>
</evidence>
<keyword evidence="4" id="KW-1133">Transmembrane helix</keyword>
<dbReference type="SUPFAM" id="SSF56801">
    <property type="entry name" value="Acetyl-CoA synthetase-like"/>
    <property type="match status" value="2"/>
</dbReference>
<feature type="transmembrane region" description="Helical" evidence="4">
    <location>
        <begin position="1299"/>
        <end position="1324"/>
    </location>
</feature>
<feature type="domain" description="RING-type" evidence="6">
    <location>
        <begin position="1570"/>
        <end position="1608"/>
    </location>
</feature>
<dbReference type="InterPro" id="IPR001841">
    <property type="entry name" value="Znf_RING"/>
</dbReference>
<proteinExistence type="predicted"/>
<protein>
    <submittedName>
        <fullName evidence="7">Acetyl-CoA synthetase-like protein</fullName>
    </submittedName>
</protein>
<keyword evidence="3" id="KW-0863">Zinc-finger</keyword>
<dbReference type="InterPro" id="IPR020806">
    <property type="entry name" value="PKS_PP-bd"/>
</dbReference>
<dbReference type="Gene3D" id="3.40.50.12780">
    <property type="entry name" value="N-terminal domain of ligase-like"/>
    <property type="match status" value="1"/>
</dbReference>
<dbReference type="SUPFAM" id="SSF47336">
    <property type="entry name" value="ACP-like"/>
    <property type="match status" value="1"/>
</dbReference>
<dbReference type="InterPro" id="IPR045851">
    <property type="entry name" value="AMP-bd_C_sf"/>
</dbReference>
<dbReference type="GO" id="GO:0031177">
    <property type="term" value="F:phosphopantetheine binding"/>
    <property type="evidence" value="ECO:0007669"/>
    <property type="project" value="InterPro"/>
</dbReference>
<evidence type="ECO:0000259" key="6">
    <source>
        <dbReference type="PROSITE" id="PS50089"/>
    </source>
</evidence>
<feature type="transmembrane region" description="Helical" evidence="4">
    <location>
        <begin position="1032"/>
        <end position="1062"/>
    </location>
</feature>
<dbReference type="GO" id="GO:0008270">
    <property type="term" value="F:zinc ion binding"/>
    <property type="evidence" value="ECO:0007669"/>
    <property type="project" value="UniProtKB-KW"/>
</dbReference>
<dbReference type="Gene3D" id="2.160.10.10">
    <property type="entry name" value="Hexapeptide repeat proteins"/>
    <property type="match status" value="2"/>
</dbReference>
<dbReference type="InterPro" id="IPR036736">
    <property type="entry name" value="ACP-like_sf"/>
</dbReference>
<dbReference type="PROSITE" id="PS50075">
    <property type="entry name" value="CARRIER"/>
    <property type="match status" value="1"/>
</dbReference>
<feature type="transmembrane region" description="Helical" evidence="4">
    <location>
        <begin position="817"/>
        <end position="839"/>
    </location>
</feature>
<dbReference type="SUPFAM" id="SSF51161">
    <property type="entry name" value="Trimeric LpxA-like enzymes"/>
    <property type="match status" value="3"/>
</dbReference>
<dbReference type="PANTHER" id="PTHR43201">
    <property type="entry name" value="ACYL-COA SYNTHETASE"/>
    <property type="match status" value="1"/>
</dbReference>
<keyword evidence="3" id="KW-0862">Zinc</keyword>